<evidence type="ECO:0000256" key="3">
    <source>
        <dbReference type="ARBA" id="ARBA00020148"/>
    </source>
</evidence>
<comment type="caution">
    <text evidence="6">The sequence shown here is derived from an EMBL/GenBank/DDBJ whole genome shotgun (WGS) entry which is preliminary data.</text>
</comment>
<feature type="domain" description="AB hydrolase-1" evidence="5">
    <location>
        <begin position="46"/>
        <end position="154"/>
    </location>
</feature>
<evidence type="ECO:0000256" key="2">
    <source>
        <dbReference type="ARBA" id="ARBA00008645"/>
    </source>
</evidence>
<dbReference type="EMBL" id="CAWYQH010000163">
    <property type="protein sequence ID" value="CAK8697211.1"/>
    <property type="molecule type" value="Genomic_DNA"/>
</dbReference>
<dbReference type="Proteomes" id="UP001642483">
    <property type="component" value="Unassembled WGS sequence"/>
</dbReference>
<dbReference type="SUPFAM" id="SSF53474">
    <property type="entry name" value="alpha/beta-Hydrolases"/>
    <property type="match status" value="1"/>
</dbReference>
<dbReference type="PANTHER" id="PTHR15913:SF0">
    <property type="entry name" value="MASPARDIN"/>
    <property type="match status" value="1"/>
</dbReference>
<evidence type="ECO:0000256" key="4">
    <source>
        <dbReference type="ARBA" id="ARBA00022490"/>
    </source>
</evidence>
<evidence type="ECO:0000259" key="5">
    <source>
        <dbReference type="Pfam" id="PF00561"/>
    </source>
</evidence>
<comment type="subcellular location">
    <subcellularLocation>
        <location evidence="1">Cytoplasm</location>
    </subcellularLocation>
</comment>
<reference evidence="6 7" key="1">
    <citation type="submission" date="2024-02" db="EMBL/GenBank/DDBJ databases">
        <authorList>
            <person name="Daric V."/>
            <person name="Darras S."/>
        </authorList>
    </citation>
    <scope>NUCLEOTIDE SEQUENCE [LARGE SCALE GENOMIC DNA]</scope>
</reference>
<evidence type="ECO:0000256" key="1">
    <source>
        <dbReference type="ARBA" id="ARBA00004496"/>
    </source>
</evidence>
<accession>A0ABP0GZP1</accession>
<comment type="similarity">
    <text evidence="2">Belongs to the AB hydrolase superfamily.</text>
</comment>
<protein>
    <recommendedName>
        <fullName evidence="3">Maspardin</fullName>
    </recommendedName>
</protein>
<dbReference type="PANTHER" id="PTHR15913">
    <property type="entry name" value="ACID CLUSTER PROTEIN 33"/>
    <property type="match status" value="1"/>
</dbReference>
<name>A0ABP0GZP1_CLALP</name>
<proteinExistence type="inferred from homology"/>
<sequence length="293" mass="33431">MSSNLSESEEYRTFRSSIPCKKIFIDEDTSKIWKLYDAGPKTVLTPLVCLPPASGNADIFFRQVVYLSALGYRVIALDYPVYWTVDDFCNGLRKLVDYLNLNQIHVFGCGLGGFLAMKFAERTRTKQYVLSIILCNTFTDTTVFKLQHMSAMMWTLPSFILKRFILNRFSAGYTDVEQADALDFVVEKLSDLSQKDLASRLKLHYSGEYVRYPQQLQNTPVTLMDVFDDYTYPQGVKEGTYKCFPLSKQALLKSGGHFPYLSRSSEVNLHLRLHLRQFQGAEAAEVCKGVECS</sequence>
<keyword evidence="7" id="KW-1185">Reference proteome</keyword>
<dbReference type="InterPro" id="IPR029058">
    <property type="entry name" value="AB_hydrolase_fold"/>
</dbReference>
<dbReference type="InterPro" id="IPR000073">
    <property type="entry name" value="AB_hydrolase_1"/>
</dbReference>
<dbReference type="Pfam" id="PF00561">
    <property type="entry name" value="Abhydrolase_1"/>
    <property type="match status" value="1"/>
</dbReference>
<dbReference type="Gene3D" id="3.40.50.1820">
    <property type="entry name" value="alpha/beta hydrolase"/>
    <property type="match status" value="1"/>
</dbReference>
<evidence type="ECO:0000313" key="7">
    <source>
        <dbReference type="Proteomes" id="UP001642483"/>
    </source>
</evidence>
<gene>
    <name evidence="6" type="ORF">CVLEPA_LOCUS30476</name>
</gene>
<organism evidence="6 7">
    <name type="scientific">Clavelina lepadiformis</name>
    <name type="common">Light-bulb sea squirt</name>
    <name type="synonym">Ascidia lepadiformis</name>
    <dbReference type="NCBI Taxonomy" id="159417"/>
    <lineage>
        <taxon>Eukaryota</taxon>
        <taxon>Metazoa</taxon>
        <taxon>Chordata</taxon>
        <taxon>Tunicata</taxon>
        <taxon>Ascidiacea</taxon>
        <taxon>Aplousobranchia</taxon>
        <taxon>Clavelinidae</taxon>
        <taxon>Clavelina</taxon>
    </lineage>
</organism>
<evidence type="ECO:0000313" key="6">
    <source>
        <dbReference type="EMBL" id="CAK8697211.1"/>
    </source>
</evidence>
<keyword evidence="4" id="KW-0963">Cytoplasm</keyword>
<dbReference type="InterPro" id="IPR026151">
    <property type="entry name" value="Maspardin"/>
</dbReference>